<name>A0A9P3PTX6_LYOSH</name>
<feature type="compositionally biased region" description="Polar residues" evidence="1">
    <location>
        <begin position="254"/>
        <end position="267"/>
    </location>
</feature>
<proteinExistence type="predicted"/>
<protein>
    <submittedName>
        <fullName evidence="3">Uncharacterized protein</fullName>
    </submittedName>
</protein>
<sequence length="765" mass="85170">MPTKSEGQLDPGAPPRRKSISGCKCLLFSAATVFLAGVGVSFLFFITTFTRTFFTPHKGLYQNTTLESVNNRATVVQPLIDREQSFDLAATVWLRTSKGGRHCDEDDADRKDVKEGEGDDGAVVERTQEEVVVEEPLLSTLIFHGVRLTDKNLRTVVNFTVPTAIFRDVNLTNYDLRASIMLIPNSPSLLDHVARYSSYIPDTVDVLPVRTWPFPLGSQDLREKSLADKALESFGVSIPLLEFHGVQSRCTAADGNSTAASVDANENSYDEEEEDELEEETLAPDPVPSKAAKATAPRSSLEKTGGKPVLRSHPYIVTRTQIRVLDEVNLLNRQAYQKAHKKLMETSCGQGVLRRPSRYWCKRPYRFNGNWETQLQLRVANQSTGKVRTEWAYAPFISVSQHAHGQKDLLPIPVDREDCSKSGKVLRSPSFDSPERNAIDVSWRISYSGRTPAKMNLGDITEKSKWYSFNETEISQAIAHDRAEMANGLVGHRFSEDAHPRRRFLLYLLSSAISFLATCLDIRYWFTRRSTAGISIPGTAIVAVSSIVKELDSIRVRGITRKFSFPGWIAALLFSVATTLVLPLMQLKAILRVDISWWKGWIPVVSLANATHSERASERMEARTSWRTKLGLFLLVVASYSFLEPHKYAIIAAMTPDLPKTDETVERLFSDHAEHSTRLIGSLLQIILNWRSHSFAGGYKVSVALMLALTAISLAAFVPAIVGNFATRPALTAHGMVGVVLILIFGWQASVLPSVPQVIEEDHIE</sequence>
<gene>
    <name evidence="3" type="ORF">LshimejAT787_1202590</name>
</gene>
<feature type="region of interest" description="Disordered" evidence="1">
    <location>
        <begin position="101"/>
        <end position="121"/>
    </location>
</feature>
<feature type="transmembrane region" description="Helical" evidence="2">
    <location>
        <begin position="25"/>
        <end position="46"/>
    </location>
</feature>
<organism evidence="3 4">
    <name type="scientific">Lyophyllum shimeji</name>
    <name type="common">Hon-shimeji</name>
    <name type="synonym">Tricholoma shimeji</name>
    <dbReference type="NCBI Taxonomy" id="47721"/>
    <lineage>
        <taxon>Eukaryota</taxon>
        <taxon>Fungi</taxon>
        <taxon>Dikarya</taxon>
        <taxon>Basidiomycota</taxon>
        <taxon>Agaricomycotina</taxon>
        <taxon>Agaricomycetes</taxon>
        <taxon>Agaricomycetidae</taxon>
        <taxon>Agaricales</taxon>
        <taxon>Tricholomatineae</taxon>
        <taxon>Lyophyllaceae</taxon>
        <taxon>Lyophyllum</taxon>
    </lineage>
</organism>
<keyword evidence="2" id="KW-0472">Membrane</keyword>
<feature type="transmembrane region" description="Helical" evidence="2">
    <location>
        <begin position="729"/>
        <end position="747"/>
    </location>
</feature>
<evidence type="ECO:0000256" key="1">
    <source>
        <dbReference type="SAM" id="MobiDB-lite"/>
    </source>
</evidence>
<feature type="transmembrane region" description="Helical" evidence="2">
    <location>
        <begin position="504"/>
        <end position="524"/>
    </location>
</feature>
<feature type="compositionally biased region" description="Basic and acidic residues" evidence="1">
    <location>
        <begin position="101"/>
        <end position="116"/>
    </location>
</feature>
<evidence type="ECO:0000256" key="2">
    <source>
        <dbReference type="SAM" id="Phobius"/>
    </source>
</evidence>
<evidence type="ECO:0000313" key="4">
    <source>
        <dbReference type="Proteomes" id="UP001063166"/>
    </source>
</evidence>
<evidence type="ECO:0000313" key="3">
    <source>
        <dbReference type="EMBL" id="GLB42810.1"/>
    </source>
</evidence>
<comment type="caution">
    <text evidence="3">The sequence shown here is derived from an EMBL/GenBank/DDBJ whole genome shotgun (WGS) entry which is preliminary data.</text>
</comment>
<dbReference type="OrthoDB" id="2548253at2759"/>
<dbReference type="AlphaFoldDB" id="A0A9P3PTX6"/>
<feature type="transmembrane region" description="Helical" evidence="2">
    <location>
        <begin position="626"/>
        <end position="643"/>
    </location>
</feature>
<keyword evidence="2" id="KW-1133">Transmembrane helix</keyword>
<feature type="region of interest" description="Disordered" evidence="1">
    <location>
        <begin position="254"/>
        <end position="307"/>
    </location>
</feature>
<feature type="transmembrane region" description="Helical" evidence="2">
    <location>
        <begin position="531"/>
        <end position="548"/>
    </location>
</feature>
<feature type="transmembrane region" description="Helical" evidence="2">
    <location>
        <begin position="568"/>
        <end position="585"/>
    </location>
</feature>
<dbReference type="Proteomes" id="UP001063166">
    <property type="component" value="Unassembled WGS sequence"/>
</dbReference>
<feature type="transmembrane region" description="Helical" evidence="2">
    <location>
        <begin position="701"/>
        <end position="722"/>
    </location>
</feature>
<keyword evidence="2" id="KW-0812">Transmembrane</keyword>
<reference evidence="3" key="1">
    <citation type="submission" date="2022-07" db="EMBL/GenBank/DDBJ databases">
        <title>The genome of Lyophyllum shimeji provides insight into the initial evolution of ectomycorrhizal fungal genome.</title>
        <authorList>
            <person name="Kobayashi Y."/>
            <person name="Shibata T."/>
            <person name="Hirakawa H."/>
            <person name="Shigenobu S."/>
            <person name="Nishiyama T."/>
            <person name="Yamada A."/>
            <person name="Hasebe M."/>
            <person name="Kawaguchi M."/>
        </authorList>
    </citation>
    <scope>NUCLEOTIDE SEQUENCE</scope>
    <source>
        <strain evidence="3">AT787</strain>
    </source>
</reference>
<feature type="compositionally biased region" description="Acidic residues" evidence="1">
    <location>
        <begin position="268"/>
        <end position="282"/>
    </location>
</feature>
<accession>A0A9P3PTX6</accession>
<dbReference type="EMBL" id="BRPK01000012">
    <property type="protein sequence ID" value="GLB42810.1"/>
    <property type="molecule type" value="Genomic_DNA"/>
</dbReference>
<keyword evidence="4" id="KW-1185">Reference proteome</keyword>